<reference evidence="1" key="1">
    <citation type="journal article" date="2021" name="Microb. Physiol.">
        <title>Proteogenomic Insights into the Physiology of Marine, Sulfate-Reducing, Filamentous Desulfonema limicola and Desulfonema magnum.</title>
        <authorList>
            <person name="Schnaars V."/>
            <person name="Wohlbrand L."/>
            <person name="Scheve S."/>
            <person name="Hinrichs C."/>
            <person name="Reinhardt R."/>
            <person name="Rabus R."/>
        </authorList>
    </citation>
    <scope>NUCLEOTIDE SEQUENCE</scope>
    <source>
        <strain evidence="1">4be13</strain>
    </source>
</reference>
<dbReference type="EMBL" id="CP061800">
    <property type="protein sequence ID" value="QTA89974.1"/>
    <property type="molecule type" value="Genomic_DNA"/>
</dbReference>
<keyword evidence="2" id="KW-1185">Reference proteome</keyword>
<proteinExistence type="predicted"/>
<dbReference type="KEGG" id="dmm:dnm_060330"/>
<dbReference type="AlphaFoldDB" id="A0A975BQG0"/>
<name>A0A975BQG0_9BACT</name>
<accession>A0A975BQG0</accession>
<protein>
    <submittedName>
        <fullName evidence="1">Uncharacterized protein</fullName>
    </submittedName>
</protein>
<evidence type="ECO:0000313" key="1">
    <source>
        <dbReference type="EMBL" id="QTA89974.1"/>
    </source>
</evidence>
<evidence type="ECO:0000313" key="2">
    <source>
        <dbReference type="Proteomes" id="UP000663722"/>
    </source>
</evidence>
<gene>
    <name evidence="1" type="ORF">dnm_060330</name>
</gene>
<organism evidence="1 2">
    <name type="scientific">Desulfonema magnum</name>
    <dbReference type="NCBI Taxonomy" id="45655"/>
    <lineage>
        <taxon>Bacteria</taxon>
        <taxon>Pseudomonadati</taxon>
        <taxon>Thermodesulfobacteriota</taxon>
        <taxon>Desulfobacteria</taxon>
        <taxon>Desulfobacterales</taxon>
        <taxon>Desulfococcaceae</taxon>
        <taxon>Desulfonema</taxon>
    </lineage>
</organism>
<sequence>MMAGKHASPAGPDGGLQTCCYKYAALTGLNRPSPKSAIIRKFQIRYFHFKQTAKDTGPPV</sequence>
<dbReference type="Proteomes" id="UP000663722">
    <property type="component" value="Chromosome"/>
</dbReference>